<dbReference type="GO" id="GO:0008017">
    <property type="term" value="F:microtubule binding"/>
    <property type="evidence" value="ECO:0007669"/>
    <property type="project" value="TreeGrafter"/>
</dbReference>
<dbReference type="STRING" id="1328759.A0A5C2SDR3"/>
<name>A0A5C2SDR3_9APHY</name>
<proteinExistence type="inferred from homology"/>
<dbReference type="GO" id="GO:0005876">
    <property type="term" value="C:spindle microtubule"/>
    <property type="evidence" value="ECO:0007669"/>
    <property type="project" value="TreeGrafter"/>
</dbReference>
<evidence type="ECO:0000256" key="6">
    <source>
        <dbReference type="SAM" id="MobiDB-lite"/>
    </source>
</evidence>
<feature type="compositionally biased region" description="Polar residues" evidence="6">
    <location>
        <begin position="712"/>
        <end position="729"/>
    </location>
</feature>
<dbReference type="InterPro" id="IPR016024">
    <property type="entry name" value="ARM-type_fold"/>
</dbReference>
<dbReference type="Gene3D" id="1.25.10.10">
    <property type="entry name" value="Leucine-rich Repeat Variant"/>
    <property type="match status" value="2"/>
</dbReference>
<keyword evidence="4" id="KW-0493">Microtubule</keyword>
<feature type="compositionally biased region" description="Low complexity" evidence="6">
    <location>
        <begin position="695"/>
        <end position="711"/>
    </location>
</feature>
<dbReference type="GO" id="GO:0005881">
    <property type="term" value="C:cytoplasmic microtubule"/>
    <property type="evidence" value="ECO:0007669"/>
    <property type="project" value="TreeGrafter"/>
</dbReference>
<keyword evidence="3" id="KW-0132">Cell division</keyword>
<dbReference type="GO" id="GO:0005815">
    <property type="term" value="C:microtubule organizing center"/>
    <property type="evidence" value="ECO:0007669"/>
    <property type="project" value="TreeGrafter"/>
</dbReference>
<feature type="compositionally biased region" description="Low complexity" evidence="6">
    <location>
        <begin position="670"/>
        <end position="688"/>
    </location>
</feature>
<accession>A0A5C2SDR3</accession>
<dbReference type="InterPro" id="IPR034085">
    <property type="entry name" value="TOG"/>
</dbReference>
<evidence type="ECO:0000256" key="1">
    <source>
        <dbReference type="ARBA" id="ARBA00004186"/>
    </source>
</evidence>
<dbReference type="GO" id="GO:1990023">
    <property type="term" value="C:mitotic spindle midzone"/>
    <property type="evidence" value="ECO:0007669"/>
    <property type="project" value="TreeGrafter"/>
</dbReference>
<feature type="region of interest" description="Disordered" evidence="6">
    <location>
        <begin position="867"/>
        <end position="900"/>
    </location>
</feature>
<feature type="domain" description="TOG" evidence="7">
    <location>
        <begin position="3"/>
        <end position="281"/>
    </location>
</feature>
<dbReference type="PANTHER" id="PTHR21567">
    <property type="entry name" value="CLASP"/>
    <property type="match status" value="1"/>
</dbReference>
<comment type="similarity">
    <text evidence="2">Belongs to the CLASP family.</text>
</comment>
<feature type="domain" description="TOG" evidence="7">
    <location>
        <begin position="376"/>
        <end position="617"/>
    </location>
</feature>
<dbReference type="SMART" id="SM01349">
    <property type="entry name" value="TOG"/>
    <property type="match status" value="2"/>
</dbReference>
<feature type="compositionally biased region" description="Polar residues" evidence="6">
    <location>
        <begin position="658"/>
        <end position="669"/>
    </location>
</feature>
<reference evidence="8" key="1">
    <citation type="journal article" date="2018" name="Genome Biol. Evol.">
        <title>Genomics and development of Lentinus tigrinus, a white-rot wood-decaying mushroom with dimorphic fruiting bodies.</title>
        <authorList>
            <person name="Wu B."/>
            <person name="Xu Z."/>
            <person name="Knudson A."/>
            <person name="Carlson A."/>
            <person name="Chen N."/>
            <person name="Kovaka S."/>
            <person name="LaButti K."/>
            <person name="Lipzen A."/>
            <person name="Pennachio C."/>
            <person name="Riley R."/>
            <person name="Schakwitz W."/>
            <person name="Umezawa K."/>
            <person name="Ohm R.A."/>
            <person name="Grigoriev I.V."/>
            <person name="Nagy L.G."/>
            <person name="Gibbons J."/>
            <person name="Hibbett D."/>
        </authorList>
    </citation>
    <scope>NUCLEOTIDE SEQUENCE [LARGE SCALE GENOMIC DNA]</scope>
    <source>
        <strain evidence="8">ALCF2SS1-6</strain>
    </source>
</reference>
<feature type="region of interest" description="Disordered" evidence="6">
    <location>
        <begin position="310"/>
        <end position="368"/>
    </location>
</feature>
<dbReference type="Pfam" id="PF12348">
    <property type="entry name" value="CLASP_N"/>
    <property type="match status" value="1"/>
</dbReference>
<evidence type="ECO:0000256" key="5">
    <source>
        <dbReference type="ARBA" id="ARBA00022776"/>
    </source>
</evidence>
<evidence type="ECO:0000313" key="9">
    <source>
        <dbReference type="Proteomes" id="UP000313359"/>
    </source>
</evidence>
<gene>
    <name evidence="8" type="ORF">L227DRAFT_573784</name>
</gene>
<dbReference type="InterPro" id="IPR011989">
    <property type="entry name" value="ARM-like"/>
</dbReference>
<dbReference type="SUPFAM" id="SSF48371">
    <property type="entry name" value="ARM repeat"/>
    <property type="match status" value="1"/>
</dbReference>
<dbReference type="InterPro" id="IPR024395">
    <property type="entry name" value="CLASP_N_dom"/>
</dbReference>
<evidence type="ECO:0000256" key="3">
    <source>
        <dbReference type="ARBA" id="ARBA00022618"/>
    </source>
</evidence>
<feature type="region of interest" description="Disordered" evidence="6">
    <location>
        <begin position="778"/>
        <end position="801"/>
    </location>
</feature>
<protein>
    <recommendedName>
        <fullName evidence="7">TOG domain-containing protein</fullName>
    </recommendedName>
</protein>
<feature type="compositionally biased region" description="Pro residues" evidence="6">
    <location>
        <begin position="733"/>
        <end position="742"/>
    </location>
</feature>
<evidence type="ECO:0000256" key="2">
    <source>
        <dbReference type="ARBA" id="ARBA00009549"/>
    </source>
</evidence>
<sequence length="1343" mass="144652">MDDSPVRRLVEKCKSNDIDAKVDAITKLQAEFEAGSEIPEPDALIQAVKTCLRTPNQHLTTATLNALPPLIPLLVVRPPAQIPLPSSSTSPAASTSSVSSSSPIDAYALRQVLTQLMPAGGGVIDRLGDSRERAREKARETLVVMGGFAFRGGSTGSQMNKSREGKGPETPLQLFERFLREGGLMSKVWRAREQSILVLVHIRRTHHLFPIRPYLPHLIDALEDTDGNVRECARQSVVELFTGPGVTDMARADLKKELTKKGVRKTIVDGVLSKVLAGGGSSTPGTMSEAGSENGDIAAAAKEYVPPSLALLNKRPGPTVTGTAPSSSTSRSRIASQGSREIPRPASRAAAMSPTGEGPSAAAGGGSDVKPVYIASSRDLENEFASMLRPFEGRESEHNWADRERAIQRVRGMLKGDVHERYAEMFLHGLKNGFMEASLKTLASLRTTVSTNTCALYTELSIALGTALDPFCDLLYTNLLRMANLTKKITAQISQATVTTLIQNTSAQPKTIIPLLWNTLQDKAINTRQYAIGHVKTYLEVHGARSMHAIEATSGIDLLEKIVKKALGDANAGVRDNARQMFWIFQGIWPERGAAILQSLDSTSRKQLEKACPNPDALVSIPSAGSPPKAKKSSVAAAIAASRAKAKAIATAPPSLRHQATSTSHTIRATSPPTRRPTSPSFSTSSSTGAIRAASPVSRGSPPRSRIVSGGTLSRSTSAGVVSNSSTTARSPPRQPQPPSPPAADQSFRRRLSSPLTTLNPLPPASNTTFRKAVETALPASPPGSVANFTSPTPRPQRVGQAAAVPVQRDSLSIAGLHQFAGNDEESLLLATNIPVPEDSDSDMDMDLDESVNLISFSTPYERYPPVPRSTSQANLFSPVSTTSKQPFSNALSTGTSSPPAGIAQPLVEDAMRARAEQAESAAERLLELVEPEEDNAHPSPIPAALLLRNGQSQGGKVKPRVGGGSTVPTLPRTPVSNKRNAAIMQQAALFQDSPASNGKSTSLFAMVDGRDSAGQWWAKRMALLKLPTPHEDIRTPDREETLKTYIAPLEEGSADVPVLKKLARLCMQNPVHEPLSPISPAFSVPLTPSPLDGFARQLSPSKSEYWRQDKLFDQLFNALVEFLDPRKNAEELEYGLIVLWEMLENQAPLLEGREADIFSVLLQIRYCAQMNVMQATNLFRDTLTSRIEPVYGLTTLHAALRVFWDAPVPPSATTEIRDGTYAFGLIALGKFFLRLPAEVLEEELPRLRSTLISALTFTAGGSSLAVREAATAATIAAQMILRDETHLFTLLDGLPDEKKNFLAYMFDKHGARGPALASGPSMDHLEREMRRIDGRVSTPRRG</sequence>
<evidence type="ECO:0000259" key="7">
    <source>
        <dbReference type="SMART" id="SM01349"/>
    </source>
</evidence>
<feature type="compositionally biased region" description="Polar residues" evidence="6">
    <location>
        <begin position="869"/>
        <end position="899"/>
    </location>
</feature>
<dbReference type="EMBL" id="ML122260">
    <property type="protein sequence ID" value="RPD61912.1"/>
    <property type="molecule type" value="Genomic_DNA"/>
</dbReference>
<evidence type="ECO:0000256" key="4">
    <source>
        <dbReference type="ARBA" id="ARBA00022701"/>
    </source>
</evidence>
<feature type="compositionally biased region" description="Low complexity" evidence="6">
    <location>
        <begin position="322"/>
        <end position="362"/>
    </location>
</feature>
<dbReference type="Proteomes" id="UP000313359">
    <property type="component" value="Unassembled WGS sequence"/>
</dbReference>
<dbReference type="GO" id="GO:0051301">
    <property type="term" value="P:cell division"/>
    <property type="evidence" value="ECO:0007669"/>
    <property type="project" value="UniProtKB-KW"/>
</dbReference>
<evidence type="ECO:0000313" key="8">
    <source>
        <dbReference type="EMBL" id="RPD61912.1"/>
    </source>
</evidence>
<dbReference type="GO" id="GO:0090307">
    <property type="term" value="P:mitotic spindle assembly"/>
    <property type="evidence" value="ECO:0007669"/>
    <property type="project" value="TreeGrafter"/>
</dbReference>
<dbReference type="PANTHER" id="PTHR21567:SF9">
    <property type="entry name" value="CLIP-ASSOCIATING PROTEIN"/>
    <property type="match status" value="1"/>
</dbReference>
<keyword evidence="5" id="KW-0498">Mitosis</keyword>
<comment type="subcellular location">
    <subcellularLocation>
        <location evidence="1">Cytoplasm</location>
        <location evidence="1">Cytoskeleton</location>
        <location evidence="1">Spindle</location>
    </subcellularLocation>
</comment>
<feature type="region of interest" description="Disordered" evidence="6">
    <location>
        <begin position="953"/>
        <end position="975"/>
    </location>
</feature>
<keyword evidence="5" id="KW-0131">Cell cycle</keyword>
<dbReference type="OrthoDB" id="46159at2759"/>
<feature type="region of interest" description="Disordered" evidence="6">
    <location>
        <begin position="648"/>
        <end position="747"/>
    </location>
</feature>
<keyword evidence="9" id="KW-1185">Reference proteome</keyword>
<organism evidence="8 9">
    <name type="scientific">Lentinus tigrinus ALCF2SS1-6</name>
    <dbReference type="NCBI Taxonomy" id="1328759"/>
    <lineage>
        <taxon>Eukaryota</taxon>
        <taxon>Fungi</taxon>
        <taxon>Dikarya</taxon>
        <taxon>Basidiomycota</taxon>
        <taxon>Agaricomycotina</taxon>
        <taxon>Agaricomycetes</taxon>
        <taxon>Polyporales</taxon>
        <taxon>Polyporaceae</taxon>
        <taxon>Lentinus</taxon>
    </lineage>
</organism>